<evidence type="ECO:0000313" key="1">
    <source>
        <dbReference type="EMBL" id="KAJ9486330.1"/>
    </source>
</evidence>
<dbReference type="Proteomes" id="UP001227192">
    <property type="component" value="Unassembled WGS sequence"/>
</dbReference>
<reference evidence="1" key="1">
    <citation type="submission" date="2015-06" db="EMBL/GenBank/DDBJ databases">
        <authorList>
            <person name="Nguyen H."/>
        </authorList>
    </citation>
    <scope>NUCLEOTIDE SEQUENCE</scope>
    <source>
        <strain evidence="1">DAOM 180753</strain>
    </source>
</reference>
<accession>A0AAI9X740</accession>
<protein>
    <submittedName>
        <fullName evidence="1">Uncharacterized protein</fullName>
    </submittedName>
</protein>
<proteinExistence type="predicted"/>
<reference evidence="1" key="2">
    <citation type="journal article" date="2016" name="Fungal Biol.">
        <title>Ochratoxin A production by Penicillium thymicola.</title>
        <authorList>
            <person name="Nguyen H.D.T."/>
            <person name="McMullin D.R."/>
            <person name="Ponomareva E."/>
            <person name="Riley R."/>
            <person name="Pomraning K.R."/>
            <person name="Baker S.E."/>
            <person name="Seifert K.A."/>
        </authorList>
    </citation>
    <scope>NUCLEOTIDE SEQUENCE</scope>
    <source>
        <strain evidence="1">DAOM 180753</strain>
    </source>
</reference>
<evidence type="ECO:0000313" key="2">
    <source>
        <dbReference type="Proteomes" id="UP001227192"/>
    </source>
</evidence>
<dbReference type="EMBL" id="LACB01000215">
    <property type="protein sequence ID" value="KAJ9486330.1"/>
    <property type="molecule type" value="Genomic_DNA"/>
</dbReference>
<gene>
    <name evidence="1" type="ORF">VN97_g7014</name>
</gene>
<comment type="caution">
    <text evidence="1">The sequence shown here is derived from an EMBL/GenBank/DDBJ whole genome shotgun (WGS) entry which is preliminary data.</text>
</comment>
<dbReference type="AlphaFoldDB" id="A0AAI9X740"/>
<organism evidence="1 2">
    <name type="scientific">Penicillium thymicola</name>
    <dbReference type="NCBI Taxonomy" id="293382"/>
    <lineage>
        <taxon>Eukaryota</taxon>
        <taxon>Fungi</taxon>
        <taxon>Dikarya</taxon>
        <taxon>Ascomycota</taxon>
        <taxon>Pezizomycotina</taxon>
        <taxon>Eurotiomycetes</taxon>
        <taxon>Eurotiomycetidae</taxon>
        <taxon>Eurotiales</taxon>
        <taxon>Aspergillaceae</taxon>
        <taxon>Penicillium</taxon>
    </lineage>
</organism>
<name>A0AAI9X740_PENTH</name>
<sequence length="86" mass="10210">MFLLWNCCHLLGHSKTQRPHALCLNQTTYIHIYIFLYAVPSAQHQVPWCWWGPGVGAPHQIPDMQFMYLFFCMTYLYKRYLGTPLT</sequence>
<keyword evidence="2" id="KW-1185">Reference proteome</keyword>